<accession>A0A1G6J3A2</accession>
<sequence>MDFVSLALFGAAVVGLGAAATVLIARWLPQSAVEQAAQHGRFAGLGEAPPVKQARRAQFGPRIRPQVGKEAINVVRTN</sequence>
<proteinExistence type="predicted"/>
<protein>
    <submittedName>
        <fullName evidence="1">Uncharacterized protein</fullName>
    </submittedName>
</protein>
<gene>
    <name evidence="1" type="ORF">SAMN05421548_104127</name>
</gene>
<name>A0A1G6J3A2_9BURK</name>
<reference evidence="2" key="1">
    <citation type="submission" date="2016-09" db="EMBL/GenBank/DDBJ databases">
        <authorList>
            <person name="Varghese N."/>
            <person name="Submissions S."/>
        </authorList>
    </citation>
    <scope>NUCLEOTIDE SEQUENCE [LARGE SCALE GENOMIC DNA]</scope>
    <source>
        <strain evidence="2">TNe-862</strain>
    </source>
</reference>
<organism evidence="1 2">
    <name type="scientific">Paraburkholderia lycopersici</name>
    <dbReference type="NCBI Taxonomy" id="416944"/>
    <lineage>
        <taxon>Bacteria</taxon>
        <taxon>Pseudomonadati</taxon>
        <taxon>Pseudomonadota</taxon>
        <taxon>Betaproteobacteria</taxon>
        <taxon>Burkholderiales</taxon>
        <taxon>Burkholderiaceae</taxon>
        <taxon>Paraburkholderia</taxon>
    </lineage>
</organism>
<dbReference type="RefSeq" id="WP_091996068.1">
    <property type="nucleotide sequence ID" value="NZ_FMYQ01000004.1"/>
</dbReference>
<dbReference type="EMBL" id="FMYQ01000004">
    <property type="protein sequence ID" value="SDC13063.1"/>
    <property type="molecule type" value="Genomic_DNA"/>
</dbReference>
<evidence type="ECO:0000313" key="2">
    <source>
        <dbReference type="Proteomes" id="UP000198908"/>
    </source>
</evidence>
<evidence type="ECO:0000313" key="1">
    <source>
        <dbReference type="EMBL" id="SDC13063.1"/>
    </source>
</evidence>
<dbReference type="OrthoDB" id="9033896at2"/>
<dbReference type="AlphaFoldDB" id="A0A1G6J3A2"/>
<keyword evidence="2" id="KW-1185">Reference proteome</keyword>
<dbReference type="Proteomes" id="UP000198908">
    <property type="component" value="Unassembled WGS sequence"/>
</dbReference>